<dbReference type="PROSITE" id="PS00217">
    <property type="entry name" value="SUGAR_TRANSPORT_2"/>
    <property type="match status" value="1"/>
</dbReference>
<feature type="transmembrane region" description="Helical" evidence="10">
    <location>
        <begin position="61"/>
        <end position="82"/>
    </location>
</feature>
<dbReference type="FunFam" id="1.20.1250.20:FF:000218">
    <property type="entry name" value="facilitated trehalose transporter Tret1"/>
    <property type="match status" value="1"/>
</dbReference>
<dbReference type="InterPro" id="IPR020846">
    <property type="entry name" value="MFS_dom"/>
</dbReference>
<organism evidence="12 13">
    <name type="scientific">Rothia amarae</name>
    <dbReference type="NCBI Taxonomy" id="169480"/>
    <lineage>
        <taxon>Bacteria</taxon>
        <taxon>Bacillati</taxon>
        <taxon>Actinomycetota</taxon>
        <taxon>Actinomycetes</taxon>
        <taxon>Micrococcales</taxon>
        <taxon>Micrococcaceae</taxon>
        <taxon>Rothia</taxon>
    </lineage>
</organism>
<keyword evidence="8 10" id="KW-0472">Membrane</keyword>
<accession>A0A7H2BJC9</accession>
<evidence type="ECO:0000256" key="5">
    <source>
        <dbReference type="ARBA" id="ARBA00022597"/>
    </source>
</evidence>
<keyword evidence="6 10" id="KW-0812">Transmembrane</keyword>
<dbReference type="PRINTS" id="PR00171">
    <property type="entry name" value="SUGRTRNSPORT"/>
</dbReference>
<dbReference type="CDD" id="cd17359">
    <property type="entry name" value="MFS_XylE_like"/>
    <property type="match status" value="1"/>
</dbReference>
<dbReference type="PROSITE" id="PS50850">
    <property type="entry name" value="MFS"/>
    <property type="match status" value="1"/>
</dbReference>
<dbReference type="AlphaFoldDB" id="A0A7H2BJC9"/>
<name>A0A7H2BJC9_9MICC</name>
<feature type="domain" description="Major facilitator superfamily (MFS) profile" evidence="11">
    <location>
        <begin position="28"/>
        <end position="458"/>
    </location>
</feature>
<dbReference type="EMBL" id="CP061538">
    <property type="protein sequence ID" value="QNV39775.1"/>
    <property type="molecule type" value="Genomic_DNA"/>
</dbReference>
<dbReference type="GO" id="GO:0022857">
    <property type="term" value="F:transmembrane transporter activity"/>
    <property type="evidence" value="ECO:0007669"/>
    <property type="project" value="InterPro"/>
</dbReference>
<keyword evidence="4" id="KW-1003">Cell membrane</keyword>
<feature type="transmembrane region" description="Helical" evidence="10">
    <location>
        <begin position="184"/>
        <end position="206"/>
    </location>
</feature>
<dbReference type="Pfam" id="PF00083">
    <property type="entry name" value="Sugar_tr"/>
    <property type="match status" value="1"/>
</dbReference>
<dbReference type="InterPro" id="IPR050814">
    <property type="entry name" value="Myo-inositol_Transporter"/>
</dbReference>
<dbReference type="NCBIfam" id="TIGR00879">
    <property type="entry name" value="SP"/>
    <property type="match status" value="1"/>
</dbReference>
<proteinExistence type="inferred from homology"/>
<feature type="transmembrane region" description="Helical" evidence="10">
    <location>
        <begin position="429"/>
        <end position="451"/>
    </location>
</feature>
<evidence type="ECO:0000256" key="2">
    <source>
        <dbReference type="ARBA" id="ARBA00010992"/>
    </source>
</evidence>
<feature type="transmembrane region" description="Helical" evidence="10">
    <location>
        <begin position="403"/>
        <end position="423"/>
    </location>
</feature>
<keyword evidence="13" id="KW-1185">Reference proteome</keyword>
<dbReference type="KEGG" id="rama:IDM48_10560"/>
<feature type="transmembrane region" description="Helical" evidence="10">
    <location>
        <begin position="265"/>
        <end position="285"/>
    </location>
</feature>
<feature type="transmembrane region" description="Helical" evidence="10">
    <location>
        <begin position="24"/>
        <end position="41"/>
    </location>
</feature>
<feature type="transmembrane region" description="Helical" evidence="10">
    <location>
        <begin position="337"/>
        <end position="358"/>
    </location>
</feature>
<comment type="subcellular location">
    <subcellularLocation>
        <location evidence="1">Cell membrane</location>
        <topology evidence="1">Multi-pass membrane protein</topology>
    </subcellularLocation>
</comment>
<keyword evidence="5" id="KW-0762">Sugar transport</keyword>
<keyword evidence="3 9" id="KW-0813">Transport</keyword>
<evidence type="ECO:0000256" key="9">
    <source>
        <dbReference type="RuleBase" id="RU003346"/>
    </source>
</evidence>
<protein>
    <submittedName>
        <fullName evidence="12">Sugar porter family MFS transporter</fullName>
    </submittedName>
</protein>
<sequence>MTTSASTPNEHKLPALTDGPHRRHLGFVATVVTLGGLLFGYDTGVINGALSPLSQELGLDALGEGMVTSSLLVGAAIGAIVMGKVSDSVGRRKAVFILSFLFILGVALCSFAPGLAILLIGRFVLGFAVGGASTVVPVYLAEMSPFEIRGTYSGRNEVMIVVGQLAAFIVNAIIGNVWGHVPGIWRVMLGVAAIPAFFLLIGMLRVPESPRWLASKGKYEKAHEVLRSIRSNERAQAEFEDIQISLEQHSERRQMSARDIFANRWLLRILMVGVGLGLFQQLTGIDSVMYYGHSILTDAGFGEQAALIANIAPGVIGVVGALVALRFMERINRRTVVITGYSLTMLFHLLISGASVLFPEGNAARPYVLLVLIVLLVGSIQTFLNIATWVLLSEIFPVGMRAFGMGASVFVKWLCNAVLSLFFPSVMEVWGLSFTFFAFALVNAAAVFFMWKMLPETRGKSLEQVEDGVMTGAIFKVDK</sequence>
<dbReference type="InterPro" id="IPR036259">
    <property type="entry name" value="MFS_trans_sf"/>
</dbReference>
<gene>
    <name evidence="12" type="ORF">IDM48_10560</name>
</gene>
<dbReference type="PANTHER" id="PTHR48020">
    <property type="entry name" value="PROTON MYO-INOSITOL COTRANSPORTER"/>
    <property type="match status" value="1"/>
</dbReference>
<dbReference type="PANTHER" id="PTHR48020:SF12">
    <property type="entry name" value="PROTON MYO-INOSITOL COTRANSPORTER"/>
    <property type="match status" value="1"/>
</dbReference>
<dbReference type="Gene3D" id="1.20.1250.20">
    <property type="entry name" value="MFS general substrate transporter like domains"/>
    <property type="match status" value="1"/>
</dbReference>
<evidence type="ECO:0000313" key="13">
    <source>
        <dbReference type="Proteomes" id="UP000516421"/>
    </source>
</evidence>
<evidence type="ECO:0000256" key="3">
    <source>
        <dbReference type="ARBA" id="ARBA00022448"/>
    </source>
</evidence>
<keyword evidence="7 10" id="KW-1133">Transmembrane helix</keyword>
<evidence type="ECO:0000256" key="7">
    <source>
        <dbReference type="ARBA" id="ARBA00022989"/>
    </source>
</evidence>
<dbReference type="InterPro" id="IPR047984">
    <property type="entry name" value="XylE-like"/>
</dbReference>
<dbReference type="PROSITE" id="PS00216">
    <property type="entry name" value="SUGAR_TRANSPORT_1"/>
    <property type="match status" value="1"/>
</dbReference>
<dbReference type="Proteomes" id="UP000516421">
    <property type="component" value="Chromosome"/>
</dbReference>
<dbReference type="InterPro" id="IPR005828">
    <property type="entry name" value="MFS_sugar_transport-like"/>
</dbReference>
<dbReference type="SUPFAM" id="SSF103473">
    <property type="entry name" value="MFS general substrate transporter"/>
    <property type="match status" value="1"/>
</dbReference>
<feature type="transmembrane region" description="Helical" evidence="10">
    <location>
        <begin position="119"/>
        <end position="140"/>
    </location>
</feature>
<feature type="transmembrane region" description="Helical" evidence="10">
    <location>
        <begin position="305"/>
        <end position="325"/>
    </location>
</feature>
<evidence type="ECO:0000313" key="12">
    <source>
        <dbReference type="EMBL" id="QNV39775.1"/>
    </source>
</evidence>
<dbReference type="InterPro" id="IPR003663">
    <property type="entry name" value="Sugar/inositol_transpt"/>
</dbReference>
<evidence type="ECO:0000259" key="11">
    <source>
        <dbReference type="PROSITE" id="PS50850"/>
    </source>
</evidence>
<dbReference type="RefSeq" id="WP_068171889.1">
    <property type="nucleotide sequence ID" value="NZ_BAAAHX010000006.1"/>
</dbReference>
<reference evidence="12 13" key="1">
    <citation type="submission" date="2020-09" db="EMBL/GenBank/DDBJ databases">
        <title>Investigation of environmental microbe.</title>
        <authorList>
            <person name="Ou Y."/>
            <person name="Kang Q."/>
        </authorList>
    </citation>
    <scope>NUCLEOTIDE SEQUENCE [LARGE SCALE GENOMIC DNA]</scope>
    <source>
        <strain evidence="12 13">KJZ-9</strain>
    </source>
</reference>
<evidence type="ECO:0000256" key="8">
    <source>
        <dbReference type="ARBA" id="ARBA00023136"/>
    </source>
</evidence>
<evidence type="ECO:0000256" key="6">
    <source>
        <dbReference type="ARBA" id="ARBA00022692"/>
    </source>
</evidence>
<evidence type="ECO:0000256" key="10">
    <source>
        <dbReference type="SAM" id="Phobius"/>
    </source>
</evidence>
<feature type="transmembrane region" description="Helical" evidence="10">
    <location>
        <begin position="160"/>
        <end position="178"/>
    </location>
</feature>
<evidence type="ECO:0000256" key="4">
    <source>
        <dbReference type="ARBA" id="ARBA00022475"/>
    </source>
</evidence>
<comment type="similarity">
    <text evidence="2 9">Belongs to the major facilitator superfamily. Sugar transporter (TC 2.A.1.1) family.</text>
</comment>
<dbReference type="InterPro" id="IPR005829">
    <property type="entry name" value="Sugar_transporter_CS"/>
</dbReference>
<evidence type="ECO:0000256" key="1">
    <source>
        <dbReference type="ARBA" id="ARBA00004651"/>
    </source>
</evidence>
<feature type="transmembrane region" description="Helical" evidence="10">
    <location>
        <begin position="364"/>
        <end position="391"/>
    </location>
</feature>
<feature type="transmembrane region" description="Helical" evidence="10">
    <location>
        <begin position="94"/>
        <end position="113"/>
    </location>
</feature>
<dbReference type="GO" id="GO:0005886">
    <property type="term" value="C:plasma membrane"/>
    <property type="evidence" value="ECO:0007669"/>
    <property type="project" value="UniProtKB-SubCell"/>
</dbReference>